<evidence type="ECO:0000256" key="9">
    <source>
        <dbReference type="ARBA" id="ARBA00023136"/>
    </source>
</evidence>
<dbReference type="EC" id="2.4.1.-" evidence="10"/>
<reference evidence="11 12" key="1">
    <citation type="journal article" date="2018" name="Genome Biol. Evol.">
        <title>Multiple Roots of Fruiting Body Formation in Amoebozoa.</title>
        <authorList>
            <person name="Hillmann F."/>
            <person name="Forbes G."/>
            <person name="Novohradska S."/>
            <person name="Ferling I."/>
            <person name="Riege K."/>
            <person name="Groth M."/>
            <person name="Westermann M."/>
            <person name="Marz M."/>
            <person name="Spaller T."/>
            <person name="Winckler T."/>
            <person name="Schaap P."/>
            <person name="Glockner G."/>
        </authorList>
    </citation>
    <scope>NUCLEOTIDE SEQUENCE [LARGE SCALE GENOMIC DNA]</scope>
    <source>
        <strain evidence="11 12">Jena</strain>
    </source>
</reference>
<dbReference type="EMBL" id="MDYQ01000047">
    <property type="protein sequence ID" value="PRP85280.1"/>
    <property type="molecule type" value="Genomic_DNA"/>
</dbReference>
<comment type="similarity">
    <text evidence="2 10">Belongs to the glycosyltransferase 31 family.</text>
</comment>
<dbReference type="GO" id="GO:0016758">
    <property type="term" value="F:hexosyltransferase activity"/>
    <property type="evidence" value="ECO:0007669"/>
    <property type="project" value="InterPro"/>
</dbReference>
<dbReference type="Gene3D" id="3.90.550.50">
    <property type="match status" value="1"/>
</dbReference>
<dbReference type="Proteomes" id="UP000241769">
    <property type="component" value="Unassembled WGS sequence"/>
</dbReference>
<sequence>MGQFVFLTRSQTEEIEPSQNLGPNQLLHIGVFLIANDTARRSRYRRLYQPLIESLNGVKMSFIIGKPSRVWSGIIKEENRIYSDIITLPIEENMNLGKTYSYFSYMHEHHSFDYVMKLDSDAILNLPRLLEVLPITPEETYMGRHAVKTNFMLGYGYILSKDLVQFIAKSSHAKKNQKGPEDQMLGKWLAKKKKINQWKNYINLKDKVVNHHTFKYLGSQLHANQIIMHKLKTDEQWMEAAQFFRDTWDVSTNKTGD</sequence>
<dbReference type="STRING" id="1890364.A0A2P6NMT2"/>
<keyword evidence="8 10" id="KW-0333">Golgi apparatus</keyword>
<evidence type="ECO:0000313" key="12">
    <source>
        <dbReference type="Proteomes" id="UP000241769"/>
    </source>
</evidence>
<dbReference type="GO" id="GO:0000139">
    <property type="term" value="C:Golgi membrane"/>
    <property type="evidence" value="ECO:0007669"/>
    <property type="project" value="UniProtKB-SubCell"/>
</dbReference>
<dbReference type="PANTHER" id="PTHR11214:SF351">
    <property type="entry name" value="BETA-1,3-GALACTOSYLTRANSFERASE PVG3"/>
    <property type="match status" value="1"/>
</dbReference>
<accession>A0A2P6NMT2</accession>
<gene>
    <name evidence="11" type="ORF">PROFUN_06882</name>
</gene>
<comment type="subcellular location">
    <subcellularLocation>
        <location evidence="1 10">Golgi apparatus membrane</location>
        <topology evidence="1 10">Single-pass type II membrane protein</topology>
    </subcellularLocation>
</comment>
<name>A0A2P6NMT2_9EUKA</name>
<keyword evidence="3 10" id="KW-0328">Glycosyltransferase</keyword>
<evidence type="ECO:0000256" key="3">
    <source>
        <dbReference type="ARBA" id="ARBA00022676"/>
    </source>
</evidence>
<comment type="caution">
    <text evidence="11">The sequence shown here is derived from an EMBL/GenBank/DDBJ whole genome shotgun (WGS) entry which is preliminary data.</text>
</comment>
<evidence type="ECO:0000256" key="8">
    <source>
        <dbReference type="ARBA" id="ARBA00023034"/>
    </source>
</evidence>
<protein>
    <recommendedName>
        <fullName evidence="10">Hexosyltransferase</fullName>
        <ecNumber evidence="10">2.4.1.-</ecNumber>
    </recommendedName>
</protein>
<dbReference type="OrthoDB" id="2139606at2759"/>
<dbReference type="InParanoid" id="A0A2P6NMT2"/>
<dbReference type="InterPro" id="IPR002659">
    <property type="entry name" value="Glyco_trans_31"/>
</dbReference>
<evidence type="ECO:0000313" key="11">
    <source>
        <dbReference type="EMBL" id="PRP85280.1"/>
    </source>
</evidence>
<evidence type="ECO:0000256" key="4">
    <source>
        <dbReference type="ARBA" id="ARBA00022679"/>
    </source>
</evidence>
<keyword evidence="5" id="KW-0812">Transmembrane</keyword>
<dbReference type="PANTHER" id="PTHR11214">
    <property type="entry name" value="BETA-1,3-N-ACETYLGLUCOSAMINYLTRANSFERASE"/>
    <property type="match status" value="1"/>
</dbReference>
<dbReference type="Pfam" id="PF01762">
    <property type="entry name" value="Galactosyl_T"/>
    <property type="match status" value="1"/>
</dbReference>
<keyword evidence="9" id="KW-0472">Membrane</keyword>
<evidence type="ECO:0000256" key="2">
    <source>
        <dbReference type="ARBA" id="ARBA00008661"/>
    </source>
</evidence>
<evidence type="ECO:0000256" key="7">
    <source>
        <dbReference type="ARBA" id="ARBA00022989"/>
    </source>
</evidence>
<evidence type="ECO:0000256" key="1">
    <source>
        <dbReference type="ARBA" id="ARBA00004323"/>
    </source>
</evidence>
<keyword evidence="6" id="KW-0735">Signal-anchor</keyword>
<keyword evidence="7" id="KW-1133">Transmembrane helix</keyword>
<keyword evidence="12" id="KW-1185">Reference proteome</keyword>
<dbReference type="AlphaFoldDB" id="A0A2P6NMT2"/>
<organism evidence="11 12">
    <name type="scientific">Planoprotostelium fungivorum</name>
    <dbReference type="NCBI Taxonomy" id="1890364"/>
    <lineage>
        <taxon>Eukaryota</taxon>
        <taxon>Amoebozoa</taxon>
        <taxon>Evosea</taxon>
        <taxon>Variosea</taxon>
        <taxon>Cavosteliida</taxon>
        <taxon>Cavosteliaceae</taxon>
        <taxon>Planoprotostelium</taxon>
    </lineage>
</organism>
<evidence type="ECO:0000256" key="6">
    <source>
        <dbReference type="ARBA" id="ARBA00022968"/>
    </source>
</evidence>
<evidence type="ECO:0000256" key="10">
    <source>
        <dbReference type="RuleBase" id="RU363063"/>
    </source>
</evidence>
<evidence type="ECO:0000256" key="5">
    <source>
        <dbReference type="ARBA" id="ARBA00022692"/>
    </source>
</evidence>
<keyword evidence="4" id="KW-0808">Transferase</keyword>
<proteinExistence type="inferred from homology"/>